<evidence type="ECO:0000313" key="2">
    <source>
        <dbReference type="Proteomes" id="UP000789860"/>
    </source>
</evidence>
<name>A0ACA9M9H1_9GLOM</name>
<protein>
    <submittedName>
        <fullName evidence="1">7443_t:CDS:1</fullName>
    </submittedName>
</protein>
<dbReference type="Proteomes" id="UP000789860">
    <property type="component" value="Unassembled WGS sequence"/>
</dbReference>
<reference evidence="1" key="1">
    <citation type="submission" date="2021-06" db="EMBL/GenBank/DDBJ databases">
        <authorList>
            <person name="Kallberg Y."/>
            <person name="Tangrot J."/>
            <person name="Rosling A."/>
        </authorList>
    </citation>
    <scope>NUCLEOTIDE SEQUENCE</scope>
    <source>
        <strain evidence="1">AU212A</strain>
    </source>
</reference>
<accession>A0ACA9M9H1</accession>
<dbReference type="EMBL" id="CAJVPM010010245">
    <property type="protein sequence ID" value="CAG8571212.1"/>
    <property type="molecule type" value="Genomic_DNA"/>
</dbReference>
<evidence type="ECO:0000313" key="1">
    <source>
        <dbReference type="EMBL" id="CAG8571212.1"/>
    </source>
</evidence>
<sequence length="278" mass="28447">SAATAGIQCPTAPVDFTTTVNSTSSTSFTSVSTVTRSGSLTSFVTVTGLQAIASAITTTLPAIDFSQPLIPRNETIPSDASNVASDYKSISSINGFSRCGGIMDINDFRILYSASKSTFIPLFKGNSPIIVNNATARLYVQIYGTAVALEFDGIPCFGAGNQSACTSGHIIDSGNTYNEKIAKSVGAALIKYGYFSLIESLGGYAILTIQTGNENPYLACAVTKIADDDNIADSFVSQNASTAYTATSACLGAACLALAAGGVVFNVTTSGTSGSTGI</sequence>
<comment type="caution">
    <text evidence="1">The sequence shown here is derived from an EMBL/GenBank/DDBJ whole genome shotgun (WGS) entry which is preliminary data.</text>
</comment>
<proteinExistence type="predicted"/>
<gene>
    <name evidence="1" type="ORF">SCALOS_LOCUS5857</name>
</gene>
<keyword evidence="2" id="KW-1185">Reference proteome</keyword>
<feature type="non-terminal residue" evidence="1">
    <location>
        <position position="1"/>
    </location>
</feature>
<organism evidence="1 2">
    <name type="scientific">Scutellospora calospora</name>
    <dbReference type="NCBI Taxonomy" id="85575"/>
    <lineage>
        <taxon>Eukaryota</taxon>
        <taxon>Fungi</taxon>
        <taxon>Fungi incertae sedis</taxon>
        <taxon>Mucoromycota</taxon>
        <taxon>Glomeromycotina</taxon>
        <taxon>Glomeromycetes</taxon>
        <taxon>Diversisporales</taxon>
        <taxon>Gigasporaceae</taxon>
        <taxon>Scutellospora</taxon>
    </lineage>
</organism>